<proteinExistence type="predicted"/>
<keyword evidence="3" id="KW-1185">Reference proteome</keyword>
<accession>A0A1G6ZHD8</accession>
<dbReference type="Proteomes" id="UP000183685">
    <property type="component" value="Unassembled WGS sequence"/>
</dbReference>
<evidence type="ECO:0000256" key="1">
    <source>
        <dbReference type="SAM" id="MobiDB-lite"/>
    </source>
</evidence>
<feature type="region of interest" description="Disordered" evidence="1">
    <location>
        <begin position="31"/>
        <end position="62"/>
    </location>
</feature>
<name>A0A1G6ZHD8_9PROT</name>
<organism evidence="2 3">
    <name type="scientific">Kordiimonas lacus</name>
    <dbReference type="NCBI Taxonomy" id="637679"/>
    <lineage>
        <taxon>Bacteria</taxon>
        <taxon>Pseudomonadati</taxon>
        <taxon>Pseudomonadota</taxon>
        <taxon>Alphaproteobacteria</taxon>
        <taxon>Kordiimonadales</taxon>
        <taxon>Kordiimonadaceae</taxon>
        <taxon>Kordiimonas</taxon>
    </lineage>
</organism>
<gene>
    <name evidence="2" type="ORF">SAMN04488071_1812</name>
</gene>
<dbReference type="AlphaFoldDB" id="A0A1G6ZHD8"/>
<dbReference type="EMBL" id="FNAK01000004">
    <property type="protein sequence ID" value="SDE01881.1"/>
    <property type="molecule type" value="Genomic_DNA"/>
</dbReference>
<evidence type="ECO:0000313" key="2">
    <source>
        <dbReference type="EMBL" id="SDE01881.1"/>
    </source>
</evidence>
<evidence type="ECO:0000313" key="3">
    <source>
        <dbReference type="Proteomes" id="UP000183685"/>
    </source>
</evidence>
<sequence>MTDFDFIKSISNVPKQPVESTIKGDAFGRRAANMDGGAHRPAFTTQASPPWEHEPGTPRNSIGWKMGSGAEYRQHFESWFTGLDDEKRETFMREHPEPEGWRGFYGSLIEGD</sequence>
<protein>
    <submittedName>
        <fullName evidence="2">Uncharacterized protein</fullName>
    </submittedName>
</protein>
<reference evidence="2 3" key="1">
    <citation type="submission" date="2016-10" db="EMBL/GenBank/DDBJ databases">
        <authorList>
            <person name="de Groot N.N."/>
        </authorList>
    </citation>
    <scope>NUCLEOTIDE SEQUENCE [LARGE SCALE GENOMIC DNA]</scope>
    <source>
        <strain evidence="2 3">CGMCC 1.9109</strain>
    </source>
</reference>
<dbReference type="STRING" id="637679.GCA_001550055_02043"/>
<dbReference type="OrthoDB" id="67297at2"/>
<dbReference type="RefSeq" id="WP_068304548.1">
    <property type="nucleotide sequence ID" value="NZ_FNAK01000004.1"/>
</dbReference>